<proteinExistence type="predicted"/>
<dbReference type="STRING" id="685588.A0A067SAD3"/>
<dbReference type="Pfam" id="PF08100">
    <property type="entry name" value="Dimerisation"/>
    <property type="match status" value="1"/>
</dbReference>
<dbReference type="SUPFAM" id="SSF53335">
    <property type="entry name" value="S-adenosyl-L-methionine-dependent methyltransferases"/>
    <property type="match status" value="1"/>
</dbReference>
<dbReference type="SUPFAM" id="SSF46785">
    <property type="entry name" value="Winged helix' DNA-binding domain"/>
    <property type="match status" value="1"/>
</dbReference>
<feature type="signal peptide" evidence="4">
    <location>
        <begin position="1"/>
        <end position="19"/>
    </location>
</feature>
<dbReference type="InterPro" id="IPR036388">
    <property type="entry name" value="WH-like_DNA-bd_sf"/>
</dbReference>
<dbReference type="Gene3D" id="1.10.10.10">
    <property type="entry name" value="Winged helix-like DNA-binding domain superfamily/Winged helix DNA-binding domain"/>
    <property type="match status" value="1"/>
</dbReference>
<dbReference type="PANTHER" id="PTHR43712:SF2">
    <property type="entry name" value="O-METHYLTRANSFERASE CICE"/>
    <property type="match status" value="1"/>
</dbReference>
<evidence type="ECO:0000313" key="8">
    <source>
        <dbReference type="Proteomes" id="UP000027222"/>
    </source>
</evidence>
<keyword evidence="4" id="KW-0732">Signal</keyword>
<dbReference type="PROSITE" id="PS51683">
    <property type="entry name" value="SAM_OMT_II"/>
    <property type="match status" value="1"/>
</dbReference>
<dbReference type="GO" id="GO:0032259">
    <property type="term" value="P:methylation"/>
    <property type="evidence" value="ECO:0007669"/>
    <property type="project" value="UniProtKB-KW"/>
</dbReference>
<evidence type="ECO:0000256" key="1">
    <source>
        <dbReference type="ARBA" id="ARBA00022603"/>
    </source>
</evidence>
<gene>
    <name evidence="7" type="ORF">GALMADRAFT_147537</name>
</gene>
<dbReference type="InterPro" id="IPR016461">
    <property type="entry name" value="COMT-like"/>
</dbReference>
<dbReference type="HOGENOM" id="CLU_005533_0_3_1"/>
<dbReference type="Proteomes" id="UP000027222">
    <property type="component" value="Unassembled WGS sequence"/>
</dbReference>
<dbReference type="InterPro" id="IPR036390">
    <property type="entry name" value="WH_DNA-bd_sf"/>
</dbReference>
<accession>A0A067SAD3</accession>
<protein>
    <submittedName>
        <fullName evidence="7">Uncharacterized protein</fullName>
    </submittedName>
</protein>
<evidence type="ECO:0000313" key="7">
    <source>
        <dbReference type="EMBL" id="KDR66887.1"/>
    </source>
</evidence>
<dbReference type="AlphaFoldDB" id="A0A067SAD3"/>
<dbReference type="InterPro" id="IPR029063">
    <property type="entry name" value="SAM-dependent_MTases_sf"/>
</dbReference>
<organism evidence="7 8">
    <name type="scientific">Galerina marginata (strain CBS 339.88)</name>
    <dbReference type="NCBI Taxonomy" id="685588"/>
    <lineage>
        <taxon>Eukaryota</taxon>
        <taxon>Fungi</taxon>
        <taxon>Dikarya</taxon>
        <taxon>Basidiomycota</taxon>
        <taxon>Agaricomycotina</taxon>
        <taxon>Agaricomycetes</taxon>
        <taxon>Agaricomycetidae</taxon>
        <taxon>Agaricales</taxon>
        <taxon>Agaricineae</taxon>
        <taxon>Strophariaceae</taxon>
        <taxon>Galerina</taxon>
    </lineage>
</organism>
<dbReference type="Pfam" id="PF00891">
    <property type="entry name" value="Methyltransf_2"/>
    <property type="match status" value="1"/>
</dbReference>
<dbReference type="PANTHER" id="PTHR43712">
    <property type="entry name" value="PUTATIVE (AFU_ORTHOLOGUE AFUA_4G14580)-RELATED"/>
    <property type="match status" value="1"/>
</dbReference>
<keyword evidence="2" id="KW-0808">Transferase</keyword>
<dbReference type="InterPro" id="IPR001077">
    <property type="entry name" value="COMT_C"/>
</dbReference>
<evidence type="ECO:0000259" key="6">
    <source>
        <dbReference type="Pfam" id="PF08100"/>
    </source>
</evidence>
<dbReference type="InterPro" id="IPR012967">
    <property type="entry name" value="COMT_dimerisation"/>
</dbReference>
<dbReference type="GO" id="GO:0008171">
    <property type="term" value="F:O-methyltransferase activity"/>
    <property type="evidence" value="ECO:0007669"/>
    <property type="project" value="InterPro"/>
</dbReference>
<evidence type="ECO:0000256" key="2">
    <source>
        <dbReference type="ARBA" id="ARBA00022679"/>
    </source>
</evidence>
<evidence type="ECO:0000256" key="4">
    <source>
        <dbReference type="SAM" id="SignalP"/>
    </source>
</evidence>
<dbReference type="EMBL" id="KL142419">
    <property type="protein sequence ID" value="KDR66887.1"/>
    <property type="molecule type" value="Genomic_DNA"/>
</dbReference>
<evidence type="ECO:0000259" key="5">
    <source>
        <dbReference type="Pfam" id="PF00891"/>
    </source>
</evidence>
<reference evidence="8" key="1">
    <citation type="journal article" date="2014" name="Proc. Natl. Acad. Sci. U.S.A.">
        <title>Extensive sampling of basidiomycete genomes demonstrates inadequacy of the white-rot/brown-rot paradigm for wood decay fungi.</title>
        <authorList>
            <person name="Riley R."/>
            <person name="Salamov A.A."/>
            <person name="Brown D.W."/>
            <person name="Nagy L.G."/>
            <person name="Floudas D."/>
            <person name="Held B.W."/>
            <person name="Levasseur A."/>
            <person name="Lombard V."/>
            <person name="Morin E."/>
            <person name="Otillar R."/>
            <person name="Lindquist E.A."/>
            <person name="Sun H."/>
            <person name="LaButti K.M."/>
            <person name="Schmutz J."/>
            <person name="Jabbour D."/>
            <person name="Luo H."/>
            <person name="Baker S.E."/>
            <person name="Pisabarro A.G."/>
            <person name="Walton J.D."/>
            <person name="Blanchette R.A."/>
            <person name="Henrissat B."/>
            <person name="Martin F."/>
            <person name="Cullen D."/>
            <person name="Hibbett D.S."/>
            <person name="Grigoriev I.V."/>
        </authorList>
    </citation>
    <scope>NUCLEOTIDE SEQUENCE [LARGE SCALE GENOMIC DNA]</scope>
    <source>
        <strain evidence="8">CBS 339.88</strain>
    </source>
</reference>
<dbReference type="Gene3D" id="3.40.50.150">
    <property type="entry name" value="Vaccinia Virus protein VP39"/>
    <property type="match status" value="1"/>
</dbReference>
<keyword evidence="3" id="KW-0949">S-adenosyl-L-methionine</keyword>
<feature type="domain" description="O-methyltransferase C-terminal" evidence="5">
    <location>
        <begin position="255"/>
        <end position="409"/>
    </location>
</feature>
<keyword evidence="8" id="KW-1185">Reference proteome</keyword>
<dbReference type="OrthoDB" id="2410195at2759"/>
<keyword evidence="1" id="KW-0489">Methyltransferase</keyword>
<evidence type="ECO:0000256" key="3">
    <source>
        <dbReference type="ARBA" id="ARBA00022691"/>
    </source>
</evidence>
<feature type="chain" id="PRO_5001648328" evidence="4">
    <location>
        <begin position="20"/>
        <end position="450"/>
    </location>
</feature>
<feature type="domain" description="O-methyltransferase dimerisation" evidence="6">
    <location>
        <begin position="79"/>
        <end position="154"/>
    </location>
</feature>
<name>A0A067SAD3_GALM3</name>
<sequence length="450" mass="49946">MSQSMISQLALLISSSVETLEKVCLENQWNLPDLNAPGFYPQTEGFRSNAVAAEAAKIAASACMQLIASLVPPTDSLYRLAAGERQSAAVRVCLEANVTEILREAGPNGLHVDQIAAKCGLDSSKLGRILRFLATHHVYRELKPYVFTNNRVSGTMDTGKPSKDIFNESVFSFSAHNGLLPDERYFAALTVNTIPPGFLLSSATNHKCSAVAWDVLKDPIHGHSDELTDTVFSRGLNTNLTFWQFFEHPDNYFRHRRFGFVMQGMAAIQPADMIFKAFDWDALPKDSLVVDVGGGIGVAAMPLARKYPDLNIIVQDLPKVVDEGKKAQKFPDALKSGRIKIEFQDFFTPQSITNPAVFLVKQVLHNWPKQYMSKILQQLRAAATKETVLVIIDNVLPYACRGNTESEFVEKKVKEAPEPLLPNYGSVGNAAYSLDISASRLWSLIFWYRN</sequence>